<keyword evidence="2" id="KW-1185">Reference proteome</keyword>
<evidence type="ECO:0000313" key="1">
    <source>
        <dbReference type="EMBL" id="ETW92659.1"/>
    </source>
</evidence>
<sequence>MSQILEATKIQARAVIPIVKALENELGKARAHDIVGKAIAESYVRYREKRGFELDSHPRVELETGLDFPVEQEIVEDTESSFGFNITRCQFAEYFRAIGEPEIGALMTCGVDFAAEAKMRPGWTFSRTQTCMQGATHCDFRWTKLKDSTAADNA</sequence>
<dbReference type="AlphaFoldDB" id="W4L426"/>
<proteinExistence type="predicted"/>
<gene>
    <name evidence="1" type="ORF">ETSY1_42700</name>
</gene>
<dbReference type="HOGENOM" id="CLU_136139_0_0_7"/>
<feature type="non-terminal residue" evidence="1">
    <location>
        <position position="154"/>
    </location>
</feature>
<reference evidence="1 2" key="1">
    <citation type="journal article" date="2014" name="Nature">
        <title>An environmental bacterial taxon with a large and distinct metabolic repertoire.</title>
        <authorList>
            <person name="Wilson M.C."/>
            <person name="Mori T."/>
            <person name="Ruckert C."/>
            <person name="Uria A.R."/>
            <person name="Helf M.J."/>
            <person name="Takada K."/>
            <person name="Gernert C."/>
            <person name="Steffens U.A."/>
            <person name="Heycke N."/>
            <person name="Schmitt S."/>
            <person name="Rinke C."/>
            <person name="Helfrich E.J."/>
            <person name="Brachmann A.O."/>
            <person name="Gurgui C."/>
            <person name="Wakimoto T."/>
            <person name="Kracht M."/>
            <person name="Crusemann M."/>
            <person name="Hentschel U."/>
            <person name="Abe I."/>
            <person name="Matsunaga S."/>
            <person name="Kalinowski J."/>
            <person name="Takeyama H."/>
            <person name="Piel J."/>
        </authorList>
    </citation>
    <scope>NUCLEOTIDE SEQUENCE [LARGE SCALE GENOMIC DNA]</scope>
    <source>
        <strain evidence="2">TSY1</strain>
    </source>
</reference>
<dbReference type="EMBL" id="AZHW01001407">
    <property type="protein sequence ID" value="ETW92659.1"/>
    <property type="molecule type" value="Genomic_DNA"/>
</dbReference>
<evidence type="ECO:0008006" key="3">
    <source>
        <dbReference type="Google" id="ProtNLM"/>
    </source>
</evidence>
<dbReference type="Pfam" id="PF14196">
    <property type="entry name" value="ATC_hydrolase"/>
    <property type="match status" value="1"/>
</dbReference>
<accession>W4L426</accession>
<protein>
    <recommendedName>
        <fullName evidence="3">2-amino-thiazoline-4-carboxylic acid hydrolase</fullName>
    </recommendedName>
</protein>
<dbReference type="InterPro" id="IPR026002">
    <property type="entry name" value="ATC_hydrolase-like"/>
</dbReference>
<name>W4L426_ENTF1</name>
<comment type="caution">
    <text evidence="1">The sequence shown here is derived from an EMBL/GenBank/DDBJ whole genome shotgun (WGS) entry which is preliminary data.</text>
</comment>
<dbReference type="Proteomes" id="UP000019141">
    <property type="component" value="Unassembled WGS sequence"/>
</dbReference>
<organism evidence="1 2">
    <name type="scientific">Entotheonella factor</name>
    <dbReference type="NCBI Taxonomy" id="1429438"/>
    <lineage>
        <taxon>Bacteria</taxon>
        <taxon>Pseudomonadati</taxon>
        <taxon>Nitrospinota/Tectimicrobiota group</taxon>
        <taxon>Candidatus Tectimicrobiota</taxon>
        <taxon>Candidatus Entotheonellia</taxon>
        <taxon>Candidatus Entotheonellales</taxon>
        <taxon>Candidatus Entotheonellaceae</taxon>
        <taxon>Candidatus Entotheonella</taxon>
    </lineage>
</organism>
<evidence type="ECO:0000313" key="2">
    <source>
        <dbReference type="Proteomes" id="UP000019141"/>
    </source>
</evidence>